<dbReference type="Proteomes" id="UP000708208">
    <property type="component" value="Unassembled WGS sequence"/>
</dbReference>
<accession>A0A8J2J8X9</accession>
<keyword evidence="2" id="KW-0328">Glycosyltransferase</keyword>
<sequence length="415" mass="47897">MSISRQTDLVQNEDFKIWARSTTFDLIIYSNTGMDIAAALASKMKAKLIAFTPAGASPMTDVDIHGLPVESSWLHDWSLGSKYFFIPDHFAFAYNTISWYLSYKWSYLPRLDYLVKELYPEDDIPPMEELIRNVSLIFLNEHYSTGYPRALPPFVIPVGGLYTKESDGTLPKDLEAFISTADQFVFISFGSAIKYSKLTEELQSLMIEVLASFENINFLWKWDGEVPKTLPKNIFFSKVLRQNDVLGHKNCKGFITQGDQISSHQAAFHGVPMVVIPVWEDQLFNARSLEYNGIGIYVELSEITEEALRNALLNILTNPWFSNNGKLISDRFKDRPLSPLATALWWTEYVLRHDTAHLKSPGVYQYWWQRRLLDFYFAILFAGILLVVVRIYIGRLILRFMIKIFYKAKDKLKRS</sequence>
<evidence type="ECO:0000313" key="6">
    <source>
        <dbReference type="Proteomes" id="UP000708208"/>
    </source>
</evidence>
<feature type="transmembrane region" description="Helical" evidence="4">
    <location>
        <begin position="375"/>
        <end position="393"/>
    </location>
</feature>
<dbReference type="InterPro" id="IPR050271">
    <property type="entry name" value="UDP-glycosyltransferase"/>
</dbReference>
<organism evidence="5 6">
    <name type="scientific">Allacma fusca</name>
    <dbReference type="NCBI Taxonomy" id="39272"/>
    <lineage>
        <taxon>Eukaryota</taxon>
        <taxon>Metazoa</taxon>
        <taxon>Ecdysozoa</taxon>
        <taxon>Arthropoda</taxon>
        <taxon>Hexapoda</taxon>
        <taxon>Collembola</taxon>
        <taxon>Symphypleona</taxon>
        <taxon>Sminthuridae</taxon>
        <taxon>Allacma</taxon>
    </lineage>
</organism>
<gene>
    <name evidence="5" type="ORF">AFUS01_LOCUS6193</name>
</gene>
<keyword evidence="4" id="KW-0812">Transmembrane</keyword>
<evidence type="ECO:0000256" key="2">
    <source>
        <dbReference type="ARBA" id="ARBA00022676"/>
    </source>
</evidence>
<dbReference type="OrthoDB" id="5835829at2759"/>
<protein>
    <submittedName>
        <fullName evidence="5">Uncharacterized protein</fullName>
    </submittedName>
</protein>
<keyword evidence="6" id="KW-1185">Reference proteome</keyword>
<dbReference type="AlphaFoldDB" id="A0A8J2J8X9"/>
<dbReference type="PANTHER" id="PTHR48043">
    <property type="entry name" value="EG:EG0003.4 PROTEIN-RELATED"/>
    <property type="match status" value="1"/>
</dbReference>
<evidence type="ECO:0000313" key="5">
    <source>
        <dbReference type="EMBL" id="CAG7716698.1"/>
    </source>
</evidence>
<dbReference type="PANTHER" id="PTHR48043:SF114">
    <property type="entry name" value="IP04436P-RELATED"/>
    <property type="match status" value="1"/>
</dbReference>
<evidence type="ECO:0000256" key="3">
    <source>
        <dbReference type="ARBA" id="ARBA00022679"/>
    </source>
</evidence>
<proteinExistence type="inferred from homology"/>
<dbReference type="EMBL" id="CAJVCH010040504">
    <property type="protein sequence ID" value="CAG7716698.1"/>
    <property type="molecule type" value="Genomic_DNA"/>
</dbReference>
<dbReference type="GO" id="GO:0008194">
    <property type="term" value="F:UDP-glycosyltransferase activity"/>
    <property type="evidence" value="ECO:0007669"/>
    <property type="project" value="InterPro"/>
</dbReference>
<dbReference type="FunFam" id="3.40.50.2000:FF:000021">
    <property type="entry name" value="UDP-glucuronosyltransferase"/>
    <property type="match status" value="1"/>
</dbReference>
<comment type="caution">
    <text evidence="5">The sequence shown here is derived from an EMBL/GenBank/DDBJ whole genome shotgun (WGS) entry which is preliminary data.</text>
</comment>
<dbReference type="CDD" id="cd03784">
    <property type="entry name" value="GT1_Gtf-like"/>
    <property type="match status" value="1"/>
</dbReference>
<evidence type="ECO:0000256" key="1">
    <source>
        <dbReference type="ARBA" id="ARBA00009995"/>
    </source>
</evidence>
<name>A0A8J2J8X9_9HEXA</name>
<dbReference type="InterPro" id="IPR002213">
    <property type="entry name" value="UDP_glucos_trans"/>
</dbReference>
<keyword evidence="4" id="KW-1133">Transmembrane helix</keyword>
<reference evidence="5" key="1">
    <citation type="submission" date="2021-06" db="EMBL/GenBank/DDBJ databases">
        <authorList>
            <person name="Hodson N. C."/>
            <person name="Mongue J. A."/>
            <person name="Jaron S. K."/>
        </authorList>
    </citation>
    <scope>NUCLEOTIDE SEQUENCE</scope>
</reference>
<keyword evidence="3" id="KW-0808">Transferase</keyword>
<dbReference type="Pfam" id="PF00201">
    <property type="entry name" value="UDPGT"/>
    <property type="match status" value="1"/>
</dbReference>
<keyword evidence="4" id="KW-0472">Membrane</keyword>
<comment type="similarity">
    <text evidence="1">Belongs to the UDP-glycosyltransferase family.</text>
</comment>
<evidence type="ECO:0000256" key="4">
    <source>
        <dbReference type="SAM" id="Phobius"/>
    </source>
</evidence>